<feature type="compositionally biased region" description="Low complexity" evidence="1">
    <location>
        <begin position="270"/>
        <end position="281"/>
    </location>
</feature>
<dbReference type="EMBL" id="WIXP02000007">
    <property type="protein sequence ID" value="KAF6208644.1"/>
    <property type="molecule type" value="Genomic_DNA"/>
</dbReference>
<sequence>MCGDEPENKNSTDAMTDEYRKALMKSHNEFRNTHAGGVIRWANPSNMRQIIWDYTLEKMAKRTALHCPKIDPKEFECRKTPEFPVIGQTYGVISNPRPDDPIPLQEVLKDWIKTRKDAEDDEKITVYELIDSYHDGPWAPAVRMMWGETTRMGCGYIKCWRFFDKTKEIVNTFVLACNYAPGDEEKKKIYEKGDACSGCPSDTQCKSKSIYPKLCAAAGDPEDDSVNPPPGPTPAPKPTDKTEPGPITDPHPTDKTDPNTSPGPKPDPTADPTDPTVTIPTKPASSSDALLFSFITLSCCLLHFAWVYILRWYLPPMVIWKWLIVLKILVKSSFTQKIDWCSKELECEFEGGKQVKNVLCGNEPVVKENYTNLMTDEYKKFLLKQHNDYRNTLAKGNVFKWTGPSNMRQFTWDFTLEKMATRSAFRCTTDPDEYECRKTPDHPVVGQNYDGATNPRPEDPPPIEESVKSWMKSRDEADLDPDTIIFVLVNEYKPGLWSPAIRMMWADTYRMGCGYVSCVRFNPRVKWYTIVVLACNYAPGEEEKKSVYTRGAACSECPQGTGCNASSIYPELCALPGDPTNDDLQPTTTIPPPPVPPPPVPPTPSLTYALFQKHWIQHLLLYISLSCLYLCD</sequence>
<feature type="region of interest" description="Disordered" evidence="1">
    <location>
        <begin position="219"/>
        <end position="281"/>
    </location>
</feature>
<protein>
    <recommendedName>
        <fullName evidence="2">SCP domain-containing protein</fullName>
    </recommendedName>
</protein>
<evidence type="ECO:0000313" key="3">
    <source>
        <dbReference type="EMBL" id="KAF6208644.1"/>
    </source>
</evidence>
<dbReference type="Proteomes" id="UP000466442">
    <property type="component" value="Unassembled WGS sequence"/>
</dbReference>
<name>A0A8S9XJA4_APOLU</name>
<dbReference type="GO" id="GO:0005576">
    <property type="term" value="C:extracellular region"/>
    <property type="evidence" value="ECO:0007669"/>
    <property type="project" value="UniProtKB-SubCell"/>
</dbReference>
<dbReference type="CDD" id="cd05380">
    <property type="entry name" value="CAP_euk"/>
    <property type="match status" value="2"/>
</dbReference>
<dbReference type="SMART" id="SM00198">
    <property type="entry name" value="SCP"/>
    <property type="match status" value="2"/>
</dbReference>
<dbReference type="AlphaFoldDB" id="A0A8S9XJA4"/>
<evidence type="ECO:0000313" key="4">
    <source>
        <dbReference type="Proteomes" id="UP000466442"/>
    </source>
</evidence>
<dbReference type="Pfam" id="PF00188">
    <property type="entry name" value="CAP"/>
    <property type="match status" value="2"/>
</dbReference>
<dbReference type="InterPro" id="IPR035940">
    <property type="entry name" value="CAP_sf"/>
</dbReference>
<feature type="domain" description="SCP" evidence="2">
    <location>
        <begin position="18"/>
        <end position="186"/>
    </location>
</feature>
<dbReference type="InterPro" id="IPR001283">
    <property type="entry name" value="CRISP-related"/>
</dbReference>
<dbReference type="InterPro" id="IPR014044">
    <property type="entry name" value="CAP_dom"/>
</dbReference>
<gene>
    <name evidence="3" type="ORF">GE061_017102</name>
</gene>
<organism evidence="3 4">
    <name type="scientific">Apolygus lucorum</name>
    <name type="common">Small green plant bug</name>
    <name type="synonym">Lygocoris lucorum</name>
    <dbReference type="NCBI Taxonomy" id="248454"/>
    <lineage>
        <taxon>Eukaryota</taxon>
        <taxon>Metazoa</taxon>
        <taxon>Ecdysozoa</taxon>
        <taxon>Arthropoda</taxon>
        <taxon>Hexapoda</taxon>
        <taxon>Insecta</taxon>
        <taxon>Pterygota</taxon>
        <taxon>Neoptera</taxon>
        <taxon>Paraneoptera</taxon>
        <taxon>Hemiptera</taxon>
        <taxon>Heteroptera</taxon>
        <taxon>Panheteroptera</taxon>
        <taxon>Cimicomorpha</taxon>
        <taxon>Miridae</taxon>
        <taxon>Mirini</taxon>
        <taxon>Apolygus</taxon>
    </lineage>
</organism>
<comment type="caution">
    <text evidence="3">The sequence shown here is derived from an EMBL/GenBank/DDBJ whole genome shotgun (WGS) entry which is preliminary data.</text>
</comment>
<dbReference type="Gene3D" id="3.40.33.10">
    <property type="entry name" value="CAP"/>
    <property type="match status" value="2"/>
</dbReference>
<keyword evidence="4" id="KW-1185">Reference proteome</keyword>
<dbReference type="SUPFAM" id="SSF55797">
    <property type="entry name" value="PR-1-like"/>
    <property type="match status" value="2"/>
</dbReference>
<accession>A0A8S9XJA4</accession>
<feature type="compositionally biased region" description="Pro residues" evidence="1">
    <location>
        <begin position="227"/>
        <end position="237"/>
    </location>
</feature>
<dbReference type="PANTHER" id="PTHR10334">
    <property type="entry name" value="CYSTEINE-RICH SECRETORY PROTEIN-RELATED"/>
    <property type="match status" value="1"/>
</dbReference>
<reference evidence="3" key="1">
    <citation type="journal article" date="2021" name="Mol. Ecol. Resour.">
        <title>Apolygus lucorum genome provides insights into omnivorousness and mesophyll feeding.</title>
        <authorList>
            <person name="Liu Y."/>
            <person name="Liu H."/>
            <person name="Wang H."/>
            <person name="Huang T."/>
            <person name="Liu B."/>
            <person name="Yang B."/>
            <person name="Yin L."/>
            <person name="Li B."/>
            <person name="Zhang Y."/>
            <person name="Zhang S."/>
            <person name="Jiang F."/>
            <person name="Zhang X."/>
            <person name="Ren Y."/>
            <person name="Wang B."/>
            <person name="Wang S."/>
            <person name="Lu Y."/>
            <person name="Wu K."/>
            <person name="Fan W."/>
            <person name="Wang G."/>
        </authorList>
    </citation>
    <scope>NUCLEOTIDE SEQUENCE</scope>
    <source>
        <strain evidence="3">12Hb</strain>
    </source>
</reference>
<evidence type="ECO:0000256" key="1">
    <source>
        <dbReference type="SAM" id="MobiDB-lite"/>
    </source>
</evidence>
<evidence type="ECO:0000259" key="2">
    <source>
        <dbReference type="SMART" id="SM00198"/>
    </source>
</evidence>
<dbReference type="OrthoDB" id="414826at2759"/>
<proteinExistence type="predicted"/>
<feature type="domain" description="SCP" evidence="2">
    <location>
        <begin position="377"/>
        <end position="544"/>
    </location>
</feature>
<feature type="region of interest" description="Disordered" evidence="1">
    <location>
        <begin position="445"/>
        <end position="467"/>
    </location>
</feature>